<dbReference type="STRING" id="442562.Rumeso_04335"/>
<comment type="caution">
    <text evidence="1">The sequence shown here is derived from an EMBL/GenBank/DDBJ whole genome shotgun (WGS) entry which is preliminary data.</text>
</comment>
<dbReference type="EMBL" id="AOSK01000121">
    <property type="protein sequence ID" value="EYD74136.1"/>
    <property type="molecule type" value="Genomic_DNA"/>
</dbReference>
<proteinExistence type="predicted"/>
<keyword evidence="2" id="KW-1185">Reference proteome</keyword>
<gene>
    <name evidence="1" type="ORF">Rumeso_04335</name>
</gene>
<evidence type="ECO:0000313" key="2">
    <source>
        <dbReference type="Proteomes" id="UP000019666"/>
    </source>
</evidence>
<dbReference type="SUPFAM" id="SSF52540">
    <property type="entry name" value="P-loop containing nucleoside triphosphate hydrolases"/>
    <property type="match status" value="1"/>
</dbReference>
<dbReference type="AlphaFoldDB" id="A0A017HIF8"/>
<reference evidence="1 2" key="1">
    <citation type="submission" date="2013-02" db="EMBL/GenBank/DDBJ databases">
        <authorList>
            <person name="Fiebig A."/>
            <person name="Goeker M."/>
            <person name="Klenk H.-P.P."/>
        </authorList>
    </citation>
    <scope>NUCLEOTIDE SEQUENCE [LARGE SCALE GENOMIC DNA]</scope>
    <source>
        <strain evidence="1 2">DSM 19309</strain>
    </source>
</reference>
<dbReference type="InterPro" id="IPR027417">
    <property type="entry name" value="P-loop_NTPase"/>
</dbReference>
<protein>
    <submittedName>
        <fullName evidence="1">Uncharacterized protein</fullName>
    </submittedName>
</protein>
<dbReference type="HOGENOM" id="CLU_808636_0_0_5"/>
<accession>A0A017HIF8</accession>
<organism evidence="1 2">
    <name type="scientific">Rubellimicrobium mesophilum DSM 19309</name>
    <dbReference type="NCBI Taxonomy" id="442562"/>
    <lineage>
        <taxon>Bacteria</taxon>
        <taxon>Pseudomonadati</taxon>
        <taxon>Pseudomonadota</taxon>
        <taxon>Alphaproteobacteria</taxon>
        <taxon>Rhodobacterales</taxon>
        <taxon>Roseobacteraceae</taxon>
        <taxon>Rubellimicrobium</taxon>
    </lineage>
</organism>
<name>A0A017HIF8_9RHOB</name>
<sequence>MLTVMFVEDPRRNIAVKSLGITTHEGAEVLRRRYFGQMEANLARASYDTLVLSSEGLWTMPIDSVRKLRTWLLNFADDWTVLFTSRHPVDYATSNIQQQIRQGHVLEERIARPPMTQFKRRASVYFDVFGQENVKLTAFEEARDEPGGLVAAFCRRLGLPETTAMEVGRSSPVRWDEPGALGSAFRRRLGLPDKSAMGVGLSSPVRNESMSMLATLLVSSLNQQRPRLIGGKLNPERAEDDVRVLRRIKGEKFRLPPEVETKVRRTSRDDVEWLNATYGRQLYLDVFSDHPPSALPEAGAYSPETLQSLSLLLSDLINRQGMSAERLGRRILSSWQARGTNPS</sequence>
<evidence type="ECO:0000313" key="1">
    <source>
        <dbReference type="EMBL" id="EYD74136.1"/>
    </source>
</evidence>
<dbReference type="Gene3D" id="3.40.50.300">
    <property type="entry name" value="P-loop containing nucleotide triphosphate hydrolases"/>
    <property type="match status" value="1"/>
</dbReference>
<dbReference type="Proteomes" id="UP000019666">
    <property type="component" value="Unassembled WGS sequence"/>
</dbReference>